<organism evidence="20 21">
    <name type="scientific">Cuscuta australis</name>
    <dbReference type="NCBI Taxonomy" id="267555"/>
    <lineage>
        <taxon>Eukaryota</taxon>
        <taxon>Viridiplantae</taxon>
        <taxon>Streptophyta</taxon>
        <taxon>Embryophyta</taxon>
        <taxon>Tracheophyta</taxon>
        <taxon>Spermatophyta</taxon>
        <taxon>Magnoliopsida</taxon>
        <taxon>eudicotyledons</taxon>
        <taxon>Gunneridae</taxon>
        <taxon>Pentapetalae</taxon>
        <taxon>asterids</taxon>
        <taxon>lamiids</taxon>
        <taxon>Solanales</taxon>
        <taxon>Convolvulaceae</taxon>
        <taxon>Cuscuteae</taxon>
        <taxon>Cuscuta</taxon>
        <taxon>Cuscuta subgen. Grammica</taxon>
        <taxon>Cuscuta sect. Cleistogrammica</taxon>
    </lineage>
</organism>
<evidence type="ECO:0000256" key="17">
    <source>
        <dbReference type="PIRSR" id="PIRSR600823-5"/>
    </source>
</evidence>
<dbReference type="PRINTS" id="PR00461">
    <property type="entry name" value="PLPEROXIDASE"/>
</dbReference>
<comment type="catalytic activity">
    <reaction evidence="1 18">
        <text>2 a phenolic donor + H2O2 = 2 a phenolic radical donor + 2 H2O</text>
        <dbReference type="Rhea" id="RHEA:56136"/>
        <dbReference type="ChEBI" id="CHEBI:15377"/>
        <dbReference type="ChEBI" id="CHEBI:16240"/>
        <dbReference type="ChEBI" id="CHEBI:139520"/>
        <dbReference type="ChEBI" id="CHEBI:139521"/>
        <dbReference type="EC" id="1.11.1.7"/>
    </reaction>
</comment>
<dbReference type="GO" id="GO:0006979">
    <property type="term" value="P:response to oxidative stress"/>
    <property type="evidence" value="ECO:0007669"/>
    <property type="project" value="UniProtKB-UniRule"/>
</dbReference>
<name>A0A328E3Q9_9ASTE</name>
<evidence type="ECO:0000256" key="6">
    <source>
        <dbReference type="ARBA" id="ARBA00022617"/>
    </source>
</evidence>
<evidence type="ECO:0000313" key="21">
    <source>
        <dbReference type="Proteomes" id="UP000249390"/>
    </source>
</evidence>
<feature type="binding site" description="axial binding residue" evidence="15">
    <location>
        <position position="190"/>
    </location>
    <ligand>
        <name>heme b</name>
        <dbReference type="ChEBI" id="CHEBI:60344"/>
    </ligand>
    <ligandPart>
        <name>Fe</name>
        <dbReference type="ChEBI" id="CHEBI:18248"/>
    </ligandPart>
</feature>
<dbReference type="GO" id="GO:0140825">
    <property type="term" value="F:lactoperoxidase activity"/>
    <property type="evidence" value="ECO:0007669"/>
    <property type="project" value="UniProtKB-EC"/>
</dbReference>
<feature type="binding site" evidence="15">
    <location>
        <position position="70"/>
    </location>
    <ligand>
        <name>Ca(2+)</name>
        <dbReference type="ChEBI" id="CHEBI:29108"/>
        <label>1</label>
    </ligand>
</feature>
<feature type="binding site" evidence="14">
    <location>
        <position position="160"/>
    </location>
    <ligand>
        <name>substrate</name>
    </ligand>
</feature>
<dbReference type="EC" id="1.11.1.7" evidence="4 18"/>
<feature type="binding site" evidence="15">
    <location>
        <position position="72"/>
    </location>
    <ligand>
        <name>Ca(2+)</name>
        <dbReference type="ChEBI" id="CHEBI:29108"/>
        <label>1</label>
    </ligand>
</feature>
<feature type="binding site" evidence="15">
    <location>
        <position position="65"/>
    </location>
    <ligand>
        <name>Ca(2+)</name>
        <dbReference type="ChEBI" id="CHEBI:29108"/>
        <label>1</label>
    </ligand>
</feature>
<keyword evidence="6 18" id="KW-0349">Heme</keyword>
<dbReference type="GO" id="GO:0046872">
    <property type="term" value="F:metal ion binding"/>
    <property type="evidence" value="ECO:0007669"/>
    <property type="project" value="UniProtKB-UniRule"/>
</dbReference>
<comment type="similarity">
    <text evidence="3">Belongs to the peroxidase family. Ascorbate peroxidase subfamily.</text>
</comment>
<evidence type="ECO:0000256" key="3">
    <source>
        <dbReference type="ARBA" id="ARBA00006873"/>
    </source>
</evidence>
<sequence length="318" mass="33798">MASPSLMLLIIIIVSSIATRGKGLSSNYYETTCPQAEAIVTEVVNKASMADTTVPAGLLRMHFHDCFIRGCDASVLLESKNKNSPAEKNGPPNVSLHAFFVVDDAKKAVEAICPGVVSCADILAFAARDAVVAAGGPYWEVPKGRKDGRVSKASETIQLPAPAFNLSQLYLSFSLRGLSMEDLVALSGGHTIGFSHCSSFDNRLRNFNATSDVDPTLNRAMAAQLRGICPPGGNSKNAGTGMDPSSTTFDNNYYKLLLQGKGLFSSDQALLANPKTRALVLQYASSQEAFFKALANSMIKMSSITGGEGVRTDCRVSN</sequence>
<dbReference type="GO" id="GO:0020037">
    <property type="term" value="F:heme binding"/>
    <property type="evidence" value="ECO:0007669"/>
    <property type="project" value="UniProtKB-UniRule"/>
</dbReference>
<feature type="site" description="Transition state stabilizer" evidence="16">
    <location>
        <position position="60"/>
    </location>
</feature>
<feature type="disulfide bond" evidence="17">
    <location>
        <begin position="119"/>
        <end position="314"/>
    </location>
</feature>
<evidence type="ECO:0000256" key="13">
    <source>
        <dbReference type="PIRSR" id="PIRSR600823-1"/>
    </source>
</evidence>
<dbReference type="InterPro" id="IPR019793">
    <property type="entry name" value="Peroxidases_heam-ligand_BS"/>
</dbReference>
<evidence type="ECO:0000313" key="20">
    <source>
        <dbReference type="EMBL" id="RAL52577.1"/>
    </source>
</evidence>
<keyword evidence="9 18" id="KW-0560">Oxidoreductase</keyword>
<feature type="chain" id="PRO_5016193138" description="Peroxidase" evidence="18">
    <location>
        <begin position="24"/>
        <end position="318"/>
    </location>
</feature>
<feature type="disulfide bond" evidence="17">
    <location>
        <begin position="197"/>
        <end position="229"/>
    </location>
</feature>
<dbReference type="GO" id="GO:0005576">
    <property type="term" value="C:extracellular region"/>
    <property type="evidence" value="ECO:0007669"/>
    <property type="project" value="UniProtKB-SubCell"/>
</dbReference>
<feature type="binding site" evidence="15">
    <location>
        <position position="87"/>
    </location>
    <ligand>
        <name>Ca(2+)</name>
        <dbReference type="ChEBI" id="CHEBI:29108"/>
        <label>1</label>
    </ligand>
</feature>
<evidence type="ECO:0000256" key="1">
    <source>
        <dbReference type="ARBA" id="ARBA00000189"/>
    </source>
</evidence>
<dbReference type="FunFam" id="1.10.520.10:FF:000001">
    <property type="entry name" value="Peroxidase"/>
    <property type="match status" value="1"/>
</dbReference>
<evidence type="ECO:0000256" key="4">
    <source>
        <dbReference type="ARBA" id="ARBA00012313"/>
    </source>
</evidence>
<comment type="similarity">
    <text evidence="18">Belongs to the peroxidase family. Classical plant (class III) peroxidase subfamily.</text>
</comment>
<keyword evidence="21" id="KW-1185">Reference proteome</keyword>
<dbReference type="CDD" id="cd00693">
    <property type="entry name" value="secretory_peroxidase"/>
    <property type="match status" value="1"/>
</dbReference>
<feature type="domain" description="Plant heme peroxidase family profile" evidence="19">
    <location>
        <begin position="23"/>
        <end position="318"/>
    </location>
</feature>
<comment type="cofactor">
    <cofactor evidence="15 18">
        <name>Ca(2+)</name>
        <dbReference type="ChEBI" id="CHEBI:29108"/>
    </cofactor>
    <text evidence="15 18">Binds 2 calcium ions per subunit.</text>
</comment>
<keyword evidence="10 15" id="KW-0408">Iron</keyword>
<evidence type="ECO:0000256" key="15">
    <source>
        <dbReference type="PIRSR" id="PIRSR600823-3"/>
    </source>
</evidence>
<keyword evidence="18" id="KW-0964">Secreted</keyword>
<feature type="binding site" evidence="15">
    <location>
        <position position="191"/>
    </location>
    <ligand>
        <name>Ca(2+)</name>
        <dbReference type="ChEBI" id="CHEBI:29108"/>
        <label>2</label>
    </ligand>
</feature>
<accession>A0A328E3Q9</accession>
<keyword evidence="18" id="KW-0376">Hydrogen peroxide</keyword>
<dbReference type="InterPro" id="IPR000823">
    <property type="entry name" value="Peroxidase_pln"/>
</dbReference>
<evidence type="ECO:0000259" key="19">
    <source>
        <dbReference type="PROSITE" id="PS50873"/>
    </source>
</evidence>
<evidence type="ECO:0000256" key="10">
    <source>
        <dbReference type="ARBA" id="ARBA00023004"/>
    </source>
</evidence>
<dbReference type="PROSITE" id="PS00435">
    <property type="entry name" value="PEROXIDASE_1"/>
    <property type="match status" value="1"/>
</dbReference>
<keyword evidence="18" id="KW-0732">Signal</keyword>
<feature type="signal peptide" evidence="18">
    <location>
        <begin position="1"/>
        <end position="23"/>
    </location>
</feature>
<evidence type="ECO:0000256" key="7">
    <source>
        <dbReference type="ARBA" id="ARBA00022723"/>
    </source>
</evidence>
<dbReference type="EMBL" id="NQVE01000033">
    <property type="protein sequence ID" value="RAL52577.1"/>
    <property type="molecule type" value="Genomic_DNA"/>
</dbReference>
<dbReference type="PANTHER" id="PTHR31235">
    <property type="entry name" value="PEROXIDASE 25-RELATED"/>
    <property type="match status" value="1"/>
</dbReference>
<dbReference type="PROSITE" id="PS50873">
    <property type="entry name" value="PEROXIDASE_4"/>
    <property type="match status" value="1"/>
</dbReference>
<feature type="disulfide bond" evidence="17">
    <location>
        <begin position="66"/>
        <end position="71"/>
    </location>
</feature>
<evidence type="ECO:0000256" key="9">
    <source>
        <dbReference type="ARBA" id="ARBA00023002"/>
    </source>
</evidence>
<feature type="disulfide bond" evidence="17">
    <location>
        <begin position="33"/>
        <end position="113"/>
    </location>
</feature>
<keyword evidence="5 18" id="KW-0575">Peroxidase</keyword>
<keyword evidence="7 15" id="KW-0479">Metal-binding</keyword>
<dbReference type="InterPro" id="IPR033905">
    <property type="entry name" value="Secretory_peroxidase"/>
</dbReference>
<dbReference type="Proteomes" id="UP000249390">
    <property type="component" value="Unassembled WGS sequence"/>
</dbReference>
<keyword evidence="12" id="KW-0325">Glycoprotein</keyword>
<comment type="caution">
    <text evidence="20">The sequence shown here is derived from an EMBL/GenBank/DDBJ whole genome shotgun (WGS) entry which is preliminary data.</text>
</comment>
<feature type="binding site" evidence="15">
    <location>
        <position position="243"/>
    </location>
    <ligand>
        <name>Ca(2+)</name>
        <dbReference type="ChEBI" id="CHEBI:29108"/>
        <label>2</label>
    </ligand>
</feature>
<dbReference type="Pfam" id="PF00141">
    <property type="entry name" value="peroxidase"/>
    <property type="match status" value="1"/>
</dbReference>
<keyword evidence="8 15" id="KW-0106">Calcium</keyword>
<dbReference type="SUPFAM" id="SSF48113">
    <property type="entry name" value="Heme-dependent peroxidases"/>
    <property type="match status" value="1"/>
</dbReference>
<dbReference type="PRINTS" id="PR00458">
    <property type="entry name" value="PEROXIDASE"/>
</dbReference>
<dbReference type="FunFam" id="1.10.420.10:FF:000006">
    <property type="entry name" value="Peroxidase"/>
    <property type="match status" value="1"/>
</dbReference>
<dbReference type="Gene3D" id="1.10.420.10">
    <property type="entry name" value="Peroxidase, domain 2"/>
    <property type="match status" value="1"/>
</dbReference>
<comment type="cofactor">
    <cofactor evidence="15 18">
        <name>heme b</name>
        <dbReference type="ChEBI" id="CHEBI:60344"/>
    </cofactor>
    <text evidence="15 18">Binds 1 heme b (iron(II)-protoporphyrin IX) group per subunit.</text>
</comment>
<evidence type="ECO:0000256" key="8">
    <source>
        <dbReference type="ARBA" id="ARBA00022837"/>
    </source>
</evidence>
<feature type="binding site" evidence="15">
    <location>
        <position position="250"/>
    </location>
    <ligand>
        <name>Ca(2+)</name>
        <dbReference type="ChEBI" id="CHEBI:29108"/>
        <label>2</label>
    </ligand>
</feature>
<dbReference type="InterPro" id="IPR002016">
    <property type="entry name" value="Haem_peroxidase"/>
</dbReference>
<dbReference type="Gene3D" id="1.10.520.10">
    <property type="match status" value="1"/>
</dbReference>
<dbReference type="InterPro" id="IPR010255">
    <property type="entry name" value="Haem_peroxidase_sf"/>
</dbReference>
<feature type="binding site" evidence="15">
    <location>
        <position position="74"/>
    </location>
    <ligand>
        <name>Ca(2+)</name>
        <dbReference type="ChEBI" id="CHEBI:29108"/>
        <label>1</label>
    </ligand>
</feature>
<evidence type="ECO:0000256" key="14">
    <source>
        <dbReference type="PIRSR" id="PIRSR600823-2"/>
    </source>
</evidence>
<dbReference type="AlphaFoldDB" id="A0A328E3Q9"/>
<evidence type="ECO:0000256" key="2">
    <source>
        <dbReference type="ARBA" id="ARBA00002322"/>
    </source>
</evidence>
<gene>
    <name evidence="20" type="ORF">DM860_017271</name>
</gene>
<proteinExistence type="inferred from homology"/>
<keyword evidence="11 17" id="KW-1015">Disulfide bond</keyword>
<comment type="function">
    <text evidence="2">Removal of H(2)O(2), oxidation of toxic reductants, biosynthesis and degradation of lignin, suberization, auxin catabolism, response to environmental stresses such as wounding, pathogen attack and oxidative stress. These functions might be dependent on each isozyme/isoform in each plant tissue.</text>
</comment>
<evidence type="ECO:0000256" key="18">
    <source>
        <dbReference type="RuleBase" id="RU362060"/>
    </source>
</evidence>
<reference evidence="20 21" key="1">
    <citation type="submission" date="2018-06" db="EMBL/GenBank/DDBJ databases">
        <title>The Genome of Cuscuta australis (Dodder) Provides Insight into the Evolution of Plant Parasitism.</title>
        <authorList>
            <person name="Liu H."/>
        </authorList>
    </citation>
    <scope>NUCLEOTIDE SEQUENCE [LARGE SCALE GENOMIC DNA]</scope>
    <source>
        <strain evidence="21">cv. Yunnan</strain>
        <tissue evidence="20">Vines</tissue>
    </source>
</reference>
<evidence type="ECO:0000256" key="11">
    <source>
        <dbReference type="ARBA" id="ARBA00023157"/>
    </source>
</evidence>
<evidence type="ECO:0000256" key="16">
    <source>
        <dbReference type="PIRSR" id="PIRSR600823-4"/>
    </source>
</evidence>
<comment type="subcellular location">
    <subcellularLocation>
        <location evidence="18">Secreted</location>
    </subcellularLocation>
</comment>
<evidence type="ECO:0000256" key="12">
    <source>
        <dbReference type="ARBA" id="ARBA00023180"/>
    </source>
</evidence>
<protein>
    <recommendedName>
        <fullName evidence="4 18">Peroxidase</fullName>
        <ecNumber evidence="4 18">1.11.1.7</ecNumber>
    </recommendedName>
</protein>
<feature type="active site" description="Proton acceptor" evidence="13">
    <location>
        <position position="64"/>
    </location>
</feature>
<dbReference type="GO" id="GO:0042744">
    <property type="term" value="P:hydrogen peroxide catabolic process"/>
    <property type="evidence" value="ECO:0007669"/>
    <property type="project" value="UniProtKB-KW"/>
</dbReference>
<evidence type="ECO:0000256" key="5">
    <source>
        <dbReference type="ARBA" id="ARBA00022559"/>
    </source>
</evidence>